<evidence type="ECO:0000256" key="4">
    <source>
        <dbReference type="ARBA" id="ARBA00022516"/>
    </source>
</evidence>
<comment type="cofactor">
    <cofactor evidence="1">
        <name>Fe(2+)</name>
        <dbReference type="ChEBI" id="CHEBI:29033"/>
    </cofactor>
</comment>
<organism evidence="12 13">
    <name type="scientific">Angustibacter aerolatus</name>
    <dbReference type="NCBI Taxonomy" id="1162965"/>
    <lineage>
        <taxon>Bacteria</taxon>
        <taxon>Bacillati</taxon>
        <taxon>Actinomycetota</taxon>
        <taxon>Actinomycetes</taxon>
        <taxon>Kineosporiales</taxon>
        <taxon>Kineosporiaceae</taxon>
    </lineage>
</organism>
<evidence type="ECO:0000256" key="9">
    <source>
        <dbReference type="ARBA" id="ARBA00023098"/>
    </source>
</evidence>
<dbReference type="Proteomes" id="UP001157017">
    <property type="component" value="Unassembled WGS sequence"/>
</dbReference>
<keyword evidence="13" id="KW-1185">Reference proteome</keyword>
<evidence type="ECO:0000256" key="8">
    <source>
        <dbReference type="ARBA" id="ARBA00023004"/>
    </source>
</evidence>
<keyword evidence="10" id="KW-0275">Fatty acid biosynthesis</keyword>
<feature type="region of interest" description="Disordered" evidence="11">
    <location>
        <begin position="275"/>
        <end position="363"/>
    </location>
</feature>
<evidence type="ECO:0000313" key="12">
    <source>
        <dbReference type="EMBL" id="GMA89192.1"/>
    </source>
</evidence>
<evidence type="ECO:0000256" key="10">
    <source>
        <dbReference type="ARBA" id="ARBA00023160"/>
    </source>
</evidence>
<evidence type="ECO:0000256" key="6">
    <source>
        <dbReference type="ARBA" id="ARBA00022832"/>
    </source>
</evidence>
<dbReference type="InterPro" id="IPR005067">
    <property type="entry name" value="Fatty_acid_desaturase-2"/>
</dbReference>
<evidence type="ECO:0000256" key="1">
    <source>
        <dbReference type="ARBA" id="ARBA00001954"/>
    </source>
</evidence>
<keyword evidence="5" id="KW-0479">Metal-binding</keyword>
<feature type="region of interest" description="Disordered" evidence="11">
    <location>
        <begin position="137"/>
        <end position="181"/>
    </location>
</feature>
<dbReference type="Pfam" id="PF03405">
    <property type="entry name" value="FA_desaturase_2"/>
    <property type="match status" value="2"/>
</dbReference>
<comment type="caution">
    <text evidence="12">The sequence shown here is derived from an EMBL/GenBank/DDBJ whole genome shotgun (WGS) entry which is preliminary data.</text>
</comment>
<feature type="compositionally biased region" description="Low complexity" evidence="11">
    <location>
        <begin position="287"/>
        <end position="306"/>
    </location>
</feature>
<evidence type="ECO:0008006" key="14">
    <source>
        <dbReference type="Google" id="ProtNLM"/>
    </source>
</evidence>
<keyword evidence="7" id="KW-0560">Oxidoreductase</keyword>
<feature type="compositionally biased region" description="Low complexity" evidence="11">
    <location>
        <begin position="445"/>
        <end position="455"/>
    </location>
</feature>
<keyword evidence="4" id="KW-0444">Lipid biosynthesis</keyword>
<dbReference type="Gene3D" id="1.10.620.20">
    <property type="entry name" value="Ribonucleotide Reductase, subunit A"/>
    <property type="match status" value="1"/>
</dbReference>
<name>A0ABQ6JQU0_9ACTN</name>
<dbReference type="PANTHER" id="PTHR31155">
    <property type="entry name" value="ACYL- ACYL-CARRIER-PROTEIN DESATURASE-RELATED"/>
    <property type="match status" value="1"/>
</dbReference>
<evidence type="ECO:0000256" key="5">
    <source>
        <dbReference type="ARBA" id="ARBA00022723"/>
    </source>
</evidence>
<feature type="compositionally biased region" description="Basic residues" evidence="11">
    <location>
        <begin position="137"/>
        <end position="146"/>
    </location>
</feature>
<dbReference type="PANTHER" id="PTHR31155:SF9">
    <property type="entry name" value="STEAROYL-[ACYL-CARRIER-PROTEIN] 9-DESATURASE 7, CHLOROPLASTIC"/>
    <property type="match status" value="1"/>
</dbReference>
<evidence type="ECO:0000256" key="11">
    <source>
        <dbReference type="SAM" id="MobiDB-lite"/>
    </source>
</evidence>
<evidence type="ECO:0000256" key="3">
    <source>
        <dbReference type="ARBA" id="ARBA00011738"/>
    </source>
</evidence>
<keyword evidence="6" id="KW-0276">Fatty acid metabolism</keyword>
<gene>
    <name evidence="12" type="ORF">GCM10025868_44420</name>
</gene>
<dbReference type="InterPro" id="IPR012348">
    <property type="entry name" value="RNR-like"/>
</dbReference>
<protein>
    <recommendedName>
        <fullName evidence="14">Acyl-ACP desaturase</fullName>
    </recommendedName>
</protein>
<feature type="compositionally biased region" description="Basic residues" evidence="11">
    <location>
        <begin position="324"/>
        <end position="345"/>
    </location>
</feature>
<comment type="subunit">
    <text evidence="3">Homodimer.</text>
</comment>
<feature type="region of interest" description="Disordered" evidence="11">
    <location>
        <begin position="434"/>
        <end position="478"/>
    </location>
</feature>
<keyword evidence="9" id="KW-0443">Lipid metabolism</keyword>
<accession>A0ABQ6JQU0</accession>
<reference evidence="13" key="1">
    <citation type="journal article" date="2019" name="Int. J. Syst. Evol. Microbiol.">
        <title>The Global Catalogue of Microorganisms (GCM) 10K type strain sequencing project: providing services to taxonomists for standard genome sequencing and annotation.</title>
        <authorList>
            <consortium name="The Broad Institute Genomics Platform"/>
            <consortium name="The Broad Institute Genome Sequencing Center for Infectious Disease"/>
            <person name="Wu L."/>
            <person name="Ma J."/>
        </authorList>
    </citation>
    <scope>NUCLEOTIDE SEQUENCE [LARGE SCALE GENOMIC DNA]</scope>
    <source>
        <strain evidence="13">NBRC 108730</strain>
    </source>
</reference>
<keyword evidence="8" id="KW-0408">Iron</keyword>
<feature type="compositionally biased region" description="Low complexity" evidence="11">
    <location>
        <begin position="462"/>
        <end position="478"/>
    </location>
</feature>
<comment type="similarity">
    <text evidence="2">Belongs to the fatty acid desaturase type 2 family.</text>
</comment>
<evidence type="ECO:0000256" key="7">
    <source>
        <dbReference type="ARBA" id="ARBA00023002"/>
    </source>
</evidence>
<feature type="compositionally biased region" description="Basic and acidic residues" evidence="11">
    <location>
        <begin position="275"/>
        <end position="286"/>
    </location>
</feature>
<evidence type="ECO:0000313" key="13">
    <source>
        <dbReference type="Proteomes" id="UP001157017"/>
    </source>
</evidence>
<dbReference type="EMBL" id="BSUZ01000001">
    <property type="protein sequence ID" value="GMA89192.1"/>
    <property type="molecule type" value="Genomic_DNA"/>
</dbReference>
<sequence>METVPQETTRACCRSLEPVVERELERHLKAAKEWFPHEYVPWSQGRDYDGVMEGVAWDVSQSHVSPVARTALVVNLLTEDNLPAYHREISNTFTRDGAWGTWVDRWTAEEGRHGIALRDYLLVTRAVDPVQARARAHAAHGRRLRAGPRGDAPLGRLRVLPGASRPASRTATPAGSPRTPTASSLLARIAQDENLHMVFYRNLLDAAFDLAPDQTLEAVRDVVSTFQMPGYTIEDFGRRSLQIAMNGIYDLRIHRDEVLAPVLRKWKVWDREGLSGRGEAAREEPRQPAAGPRPAGLAVRGQAGHLPGPPGGACPGLDLGRWGRERRLRPHDRPHHPRPGRRVRCTRWPTSGESGGAQAAGRAHADPGAARCLAGVGRGAGRLPGGGAAAHLPGGGGHRRGRQVPRLGQRAGDVRGAAACWSTPGCRCRSGCSWTGSGRRRSSRPARSPWRSGRPCWGCRTSSRSRSPVACSSVPATR</sequence>
<dbReference type="InterPro" id="IPR009078">
    <property type="entry name" value="Ferritin-like_SF"/>
</dbReference>
<feature type="compositionally biased region" description="Polar residues" evidence="11">
    <location>
        <begin position="167"/>
        <end position="181"/>
    </location>
</feature>
<proteinExistence type="inferred from homology"/>
<evidence type="ECO:0000256" key="2">
    <source>
        <dbReference type="ARBA" id="ARBA00008749"/>
    </source>
</evidence>
<dbReference type="SUPFAM" id="SSF47240">
    <property type="entry name" value="Ferritin-like"/>
    <property type="match status" value="1"/>
</dbReference>